<keyword evidence="12" id="KW-0732">Signal</keyword>
<keyword evidence="7 10" id="KW-0460">Magnesium</keyword>
<feature type="chain" id="PRO_5039917744" description="FAD:protein FMN transferase" evidence="12">
    <location>
        <begin position="26"/>
        <end position="306"/>
    </location>
</feature>
<dbReference type="PIRSF" id="PIRSF006268">
    <property type="entry name" value="ApbE"/>
    <property type="match status" value="1"/>
</dbReference>
<dbReference type="RefSeq" id="WP_009572668.1">
    <property type="nucleotide sequence ID" value="NZ_AMRK01000007.1"/>
</dbReference>
<evidence type="ECO:0000256" key="8">
    <source>
        <dbReference type="ARBA" id="ARBA00031306"/>
    </source>
</evidence>
<feature type="binding site" evidence="11">
    <location>
        <position position="269"/>
    </location>
    <ligand>
        <name>Mg(2+)</name>
        <dbReference type="ChEBI" id="CHEBI:18420"/>
    </ligand>
</feature>
<comment type="cofactor">
    <cofactor evidence="11">
        <name>Mg(2+)</name>
        <dbReference type="ChEBI" id="CHEBI:18420"/>
    </cofactor>
    <cofactor evidence="11">
        <name>Mn(2+)</name>
        <dbReference type="ChEBI" id="CHEBI:29035"/>
    </cofactor>
    <text evidence="11">Magnesium. Can also use manganese.</text>
</comment>
<dbReference type="EC" id="2.7.1.180" evidence="1 10"/>
<evidence type="ECO:0000256" key="12">
    <source>
        <dbReference type="SAM" id="SignalP"/>
    </source>
</evidence>
<proteinExistence type="inferred from homology"/>
<keyword evidence="5 10" id="KW-0479">Metal-binding</keyword>
<keyword evidence="13" id="KW-0449">Lipoprotein</keyword>
<evidence type="ECO:0000256" key="4">
    <source>
        <dbReference type="ARBA" id="ARBA00022679"/>
    </source>
</evidence>
<protein>
    <recommendedName>
        <fullName evidence="2 10">FAD:protein FMN transferase</fullName>
        <ecNumber evidence="1 10">2.7.1.180</ecNumber>
    </recommendedName>
    <alternativeName>
        <fullName evidence="8 10">Flavin transferase</fullName>
    </alternativeName>
</protein>
<dbReference type="eggNOG" id="COG1477">
    <property type="taxonomic scope" value="Bacteria"/>
</dbReference>
<dbReference type="AlphaFoldDB" id="K2IK06"/>
<evidence type="ECO:0000256" key="7">
    <source>
        <dbReference type="ARBA" id="ARBA00022842"/>
    </source>
</evidence>
<dbReference type="Pfam" id="PF02424">
    <property type="entry name" value="ApbE"/>
    <property type="match status" value="1"/>
</dbReference>
<evidence type="ECO:0000256" key="1">
    <source>
        <dbReference type="ARBA" id="ARBA00011955"/>
    </source>
</evidence>
<sequence>MTFMTRRRFISMACASCLIAPSAHAFQWQGTALGARARIILDHPNAKGITQRALGEISRLEDIFSLYRSHSELVQLNAAGHLEAPSFELLECLSIARHAHRLTEGRFDPTVQPLWRVLADAYSMGRPADDTEISAARARIGFDRVSFDSEGIRMSADQQLTLNGIAQGYIADRIAVLMRREGIEDVLIDTGEIIAMGAPHGQAAWPVTIAGEVKTRALTGRALATSAPFGTRLSATGQIGHILDPRHGGILETDIRQVSVSAQNAALADAISTGLCVAKDRNEARGLLRGDKDAVLESVQTMADAI</sequence>
<dbReference type="Gene3D" id="3.10.520.10">
    <property type="entry name" value="ApbE-like domains"/>
    <property type="match status" value="1"/>
</dbReference>
<feature type="signal peptide" evidence="12">
    <location>
        <begin position="1"/>
        <end position="25"/>
    </location>
</feature>
<dbReference type="GO" id="GO:0016740">
    <property type="term" value="F:transferase activity"/>
    <property type="evidence" value="ECO:0007669"/>
    <property type="project" value="UniProtKB-UniRule"/>
</dbReference>
<dbReference type="Proteomes" id="UP000006762">
    <property type="component" value="Unassembled WGS sequence"/>
</dbReference>
<feature type="binding site" evidence="11">
    <location>
        <position position="164"/>
    </location>
    <ligand>
        <name>Mg(2+)</name>
        <dbReference type="ChEBI" id="CHEBI:18420"/>
    </ligand>
</feature>
<evidence type="ECO:0000256" key="6">
    <source>
        <dbReference type="ARBA" id="ARBA00022827"/>
    </source>
</evidence>
<comment type="catalytic activity">
    <reaction evidence="9 10">
        <text>L-threonyl-[protein] + FAD = FMN-L-threonyl-[protein] + AMP + H(+)</text>
        <dbReference type="Rhea" id="RHEA:36847"/>
        <dbReference type="Rhea" id="RHEA-COMP:11060"/>
        <dbReference type="Rhea" id="RHEA-COMP:11061"/>
        <dbReference type="ChEBI" id="CHEBI:15378"/>
        <dbReference type="ChEBI" id="CHEBI:30013"/>
        <dbReference type="ChEBI" id="CHEBI:57692"/>
        <dbReference type="ChEBI" id="CHEBI:74257"/>
        <dbReference type="ChEBI" id="CHEBI:456215"/>
        <dbReference type="EC" id="2.7.1.180"/>
    </reaction>
</comment>
<dbReference type="InterPro" id="IPR024932">
    <property type="entry name" value="ApbE"/>
</dbReference>
<evidence type="ECO:0000256" key="9">
    <source>
        <dbReference type="ARBA" id="ARBA00048540"/>
    </source>
</evidence>
<evidence type="ECO:0000256" key="10">
    <source>
        <dbReference type="PIRNR" id="PIRNR006268"/>
    </source>
</evidence>
<dbReference type="PANTHER" id="PTHR30040:SF2">
    <property type="entry name" value="FAD:PROTEIN FMN TRANSFERASE"/>
    <property type="match status" value="1"/>
</dbReference>
<keyword evidence="14" id="KW-1185">Reference proteome</keyword>
<name>K2IK06_9RHOB</name>
<dbReference type="GO" id="GO:0046872">
    <property type="term" value="F:metal ion binding"/>
    <property type="evidence" value="ECO:0007669"/>
    <property type="project" value="UniProtKB-UniRule"/>
</dbReference>
<dbReference type="SUPFAM" id="SSF143631">
    <property type="entry name" value="ApbE-like"/>
    <property type="match status" value="1"/>
</dbReference>
<feature type="binding site" evidence="11">
    <location>
        <position position="273"/>
    </location>
    <ligand>
        <name>Mg(2+)</name>
        <dbReference type="ChEBI" id="CHEBI:18420"/>
    </ligand>
</feature>
<evidence type="ECO:0000256" key="2">
    <source>
        <dbReference type="ARBA" id="ARBA00016337"/>
    </source>
</evidence>
<evidence type="ECO:0000256" key="5">
    <source>
        <dbReference type="ARBA" id="ARBA00022723"/>
    </source>
</evidence>
<evidence type="ECO:0000256" key="3">
    <source>
        <dbReference type="ARBA" id="ARBA00022630"/>
    </source>
</evidence>
<dbReference type="InterPro" id="IPR003374">
    <property type="entry name" value="ApbE-like_sf"/>
</dbReference>
<dbReference type="STRING" id="1208323.B30_13519"/>
<dbReference type="EMBL" id="AMRK01000007">
    <property type="protein sequence ID" value="EKE70486.1"/>
    <property type="molecule type" value="Genomic_DNA"/>
</dbReference>
<comment type="caution">
    <text evidence="13">The sequence shown here is derived from an EMBL/GenBank/DDBJ whole genome shotgun (WGS) entry which is preliminary data.</text>
</comment>
<gene>
    <name evidence="13" type="ORF">B30_13519</name>
</gene>
<keyword evidence="6 10" id="KW-0274">FAD</keyword>
<dbReference type="PATRIC" id="fig|1208323.3.peg.2798"/>
<organism evidence="13 14">
    <name type="scientific">Celeribacter baekdonensis B30</name>
    <dbReference type="NCBI Taxonomy" id="1208323"/>
    <lineage>
        <taxon>Bacteria</taxon>
        <taxon>Pseudomonadati</taxon>
        <taxon>Pseudomonadota</taxon>
        <taxon>Alphaproteobacteria</taxon>
        <taxon>Rhodobacterales</taxon>
        <taxon>Roseobacteraceae</taxon>
        <taxon>Celeribacter</taxon>
    </lineage>
</organism>
<comment type="similarity">
    <text evidence="10">Belongs to the ApbE family.</text>
</comment>
<reference evidence="13 14" key="1">
    <citation type="submission" date="2012-09" db="EMBL/GenBank/DDBJ databases">
        <title>Celeribacter baekdonensis B30 Genome Sequencing.</title>
        <authorList>
            <person name="Wang W."/>
        </authorList>
    </citation>
    <scope>NUCLEOTIDE SEQUENCE [LARGE SCALE GENOMIC DNA]</scope>
    <source>
        <strain evidence="13 14">B30</strain>
    </source>
</reference>
<accession>K2IK06</accession>
<evidence type="ECO:0000313" key="14">
    <source>
        <dbReference type="Proteomes" id="UP000006762"/>
    </source>
</evidence>
<keyword evidence="4 10" id="KW-0808">Transferase</keyword>
<evidence type="ECO:0000313" key="13">
    <source>
        <dbReference type="EMBL" id="EKE70486.1"/>
    </source>
</evidence>
<evidence type="ECO:0000256" key="11">
    <source>
        <dbReference type="PIRSR" id="PIRSR006268-2"/>
    </source>
</evidence>
<dbReference type="PANTHER" id="PTHR30040">
    <property type="entry name" value="THIAMINE BIOSYNTHESIS LIPOPROTEIN APBE"/>
    <property type="match status" value="1"/>
</dbReference>
<keyword evidence="3 10" id="KW-0285">Flavoprotein</keyword>